<name>A0A5A7NXG5_STRAF</name>
<gene>
    <name evidence="1" type="ORF">STAS_00742</name>
</gene>
<reference evidence="2" key="1">
    <citation type="journal article" date="2019" name="Curr. Biol.">
        <title>Genome Sequence of Striga asiatica Provides Insight into the Evolution of Plant Parasitism.</title>
        <authorList>
            <person name="Yoshida S."/>
            <person name="Kim S."/>
            <person name="Wafula E.K."/>
            <person name="Tanskanen J."/>
            <person name="Kim Y.M."/>
            <person name="Honaas L."/>
            <person name="Yang Z."/>
            <person name="Spallek T."/>
            <person name="Conn C.E."/>
            <person name="Ichihashi Y."/>
            <person name="Cheong K."/>
            <person name="Cui S."/>
            <person name="Der J.P."/>
            <person name="Gundlach H."/>
            <person name="Jiao Y."/>
            <person name="Hori C."/>
            <person name="Ishida J.K."/>
            <person name="Kasahara H."/>
            <person name="Kiba T."/>
            <person name="Kim M.S."/>
            <person name="Koo N."/>
            <person name="Laohavisit A."/>
            <person name="Lee Y.H."/>
            <person name="Lumba S."/>
            <person name="McCourt P."/>
            <person name="Mortimer J.C."/>
            <person name="Mutuku J.M."/>
            <person name="Nomura T."/>
            <person name="Sasaki-Sekimoto Y."/>
            <person name="Seto Y."/>
            <person name="Wang Y."/>
            <person name="Wakatake T."/>
            <person name="Sakakibara H."/>
            <person name="Demura T."/>
            <person name="Yamaguchi S."/>
            <person name="Yoneyama K."/>
            <person name="Manabe R.I."/>
            <person name="Nelson D.C."/>
            <person name="Schulman A.H."/>
            <person name="Timko M.P."/>
            <person name="dePamphilis C.W."/>
            <person name="Choi D."/>
            <person name="Shirasu K."/>
        </authorList>
    </citation>
    <scope>NUCLEOTIDE SEQUENCE [LARGE SCALE GENOMIC DNA]</scope>
    <source>
        <strain evidence="2">cv. UVA1</strain>
    </source>
</reference>
<evidence type="ECO:0000313" key="1">
    <source>
        <dbReference type="EMBL" id="GER25174.1"/>
    </source>
</evidence>
<accession>A0A5A7NXG5</accession>
<dbReference type="AlphaFoldDB" id="A0A5A7NXG5"/>
<keyword evidence="2" id="KW-1185">Reference proteome</keyword>
<dbReference type="Gene3D" id="3.30.300.30">
    <property type="match status" value="1"/>
</dbReference>
<proteinExistence type="predicted"/>
<protein>
    <submittedName>
        <fullName evidence="1">Acyl-coenzyme A synthetase ACSM1</fullName>
    </submittedName>
</protein>
<sequence>MRVWVTTHFRGPHRKVDGSGLQSGRIVTGTGDSAGLAAGAGRTPAPSGGAEYGGQAAAAGVPREVDGLRCFGCRQVACPRLAGTLALFIEETDDVDANGFYNGPNRRSLLAHPIVSECCVLCLPNKDLGEVVCAIVLLDLEVKKKEEVELFLLAADGRAS</sequence>
<dbReference type="SUPFAM" id="SSF56801">
    <property type="entry name" value="Acetyl-CoA synthetase-like"/>
    <property type="match status" value="1"/>
</dbReference>
<dbReference type="InterPro" id="IPR045851">
    <property type="entry name" value="AMP-bd_C_sf"/>
</dbReference>
<comment type="caution">
    <text evidence="1">The sequence shown here is derived from an EMBL/GenBank/DDBJ whole genome shotgun (WGS) entry which is preliminary data.</text>
</comment>
<dbReference type="EMBL" id="BKCP01000002">
    <property type="protein sequence ID" value="GER25174.1"/>
    <property type="molecule type" value="Genomic_DNA"/>
</dbReference>
<organism evidence="1 2">
    <name type="scientific">Striga asiatica</name>
    <name type="common">Asiatic witchweed</name>
    <name type="synonym">Buchnera asiatica</name>
    <dbReference type="NCBI Taxonomy" id="4170"/>
    <lineage>
        <taxon>Eukaryota</taxon>
        <taxon>Viridiplantae</taxon>
        <taxon>Streptophyta</taxon>
        <taxon>Embryophyta</taxon>
        <taxon>Tracheophyta</taxon>
        <taxon>Spermatophyta</taxon>
        <taxon>Magnoliopsida</taxon>
        <taxon>eudicotyledons</taxon>
        <taxon>Gunneridae</taxon>
        <taxon>Pentapetalae</taxon>
        <taxon>asterids</taxon>
        <taxon>lamiids</taxon>
        <taxon>Lamiales</taxon>
        <taxon>Orobanchaceae</taxon>
        <taxon>Buchnereae</taxon>
        <taxon>Striga</taxon>
    </lineage>
</organism>
<dbReference type="Proteomes" id="UP000325081">
    <property type="component" value="Unassembled WGS sequence"/>
</dbReference>
<evidence type="ECO:0000313" key="2">
    <source>
        <dbReference type="Proteomes" id="UP000325081"/>
    </source>
</evidence>